<evidence type="ECO:0000256" key="5">
    <source>
        <dbReference type="ARBA" id="ARBA00011738"/>
    </source>
</evidence>
<evidence type="ECO:0000256" key="16">
    <source>
        <dbReference type="HAMAP-Rule" id="MF_01274"/>
    </source>
</evidence>
<name>A0A3N0AA79_9ACTN</name>
<dbReference type="SUPFAM" id="SSF53067">
    <property type="entry name" value="Actin-like ATPase domain"/>
    <property type="match status" value="2"/>
</dbReference>
<dbReference type="GO" id="GO:0005524">
    <property type="term" value="F:ATP binding"/>
    <property type="evidence" value="ECO:0007669"/>
    <property type="project" value="UniProtKB-UniRule"/>
</dbReference>
<keyword evidence="8 16" id="KW-0808">Transferase</keyword>
<comment type="caution">
    <text evidence="17">The sequence shown here is derived from an EMBL/GenBank/DDBJ whole genome shotgun (WGS) entry which is preliminary data.</text>
</comment>
<comment type="function">
    <text evidence="16">Catalyzes the phosphorylation of pantothenate (Pan), the first step in CoA biosynthesis.</text>
</comment>
<evidence type="ECO:0000256" key="4">
    <source>
        <dbReference type="ARBA" id="ARBA00005225"/>
    </source>
</evidence>
<keyword evidence="12 16" id="KW-0630">Potassium</keyword>
<evidence type="ECO:0000256" key="11">
    <source>
        <dbReference type="ARBA" id="ARBA00022840"/>
    </source>
</evidence>
<feature type="binding site" evidence="16">
    <location>
        <begin position="112"/>
        <end position="115"/>
    </location>
    <ligand>
        <name>substrate</name>
    </ligand>
</feature>
<dbReference type="CDD" id="cd24015">
    <property type="entry name" value="ASKHA_NBD_PanK-III"/>
    <property type="match status" value="1"/>
</dbReference>
<evidence type="ECO:0000256" key="3">
    <source>
        <dbReference type="ARBA" id="ARBA00004496"/>
    </source>
</evidence>
<dbReference type="HAMAP" id="MF_01274">
    <property type="entry name" value="Pantothen_kinase_3"/>
    <property type="match status" value="1"/>
</dbReference>
<sequence length="264" mass="26766">MNVLAVMVGNSVTEAGLFAGEQLVASWQMGTAARLTADEARLQLRSAMAAFAPAGWPGEGASVQVILGSVVPALTQPWRQALEAETGQRVLVMGPRLKTGIAITCKNPAEVGADRVADAVAARAVAGAPAVVVHLEAATAITAVDAAGALAGGVIAPGFEASSATMAHVAARLPEVEAQVPRQVVGKTTQEAIASGVFWGEVARIDGLVAMVRVELASTGEVPVLLTGQKAALLAPHLTCAPALHPHLTLQGLARIAEASAARH</sequence>
<organism evidence="17 18">
    <name type="scientific">Parvibacter caecicola</name>
    <dbReference type="NCBI Taxonomy" id="747645"/>
    <lineage>
        <taxon>Bacteria</taxon>
        <taxon>Bacillati</taxon>
        <taxon>Actinomycetota</taxon>
        <taxon>Coriobacteriia</taxon>
        <taxon>Coriobacteriales</taxon>
        <taxon>Coriobacteriaceae</taxon>
        <taxon>Parvibacter</taxon>
    </lineage>
</organism>
<comment type="cofactor">
    <cofactor evidence="2">
        <name>K(+)</name>
        <dbReference type="ChEBI" id="CHEBI:29103"/>
    </cofactor>
</comment>
<dbReference type="GeneID" id="93357222"/>
<gene>
    <name evidence="16" type="primary">coaX</name>
    <name evidence="17" type="ORF">E5982_04875</name>
</gene>
<evidence type="ECO:0000256" key="14">
    <source>
        <dbReference type="ARBA" id="ARBA00038036"/>
    </source>
</evidence>
<evidence type="ECO:0000256" key="10">
    <source>
        <dbReference type="ARBA" id="ARBA00022777"/>
    </source>
</evidence>
<feature type="active site" description="Proton acceptor" evidence="16">
    <location>
        <position position="114"/>
    </location>
</feature>
<dbReference type="Pfam" id="PF03309">
    <property type="entry name" value="Pan_kinase"/>
    <property type="match status" value="1"/>
</dbReference>
<evidence type="ECO:0000256" key="12">
    <source>
        <dbReference type="ARBA" id="ARBA00022958"/>
    </source>
</evidence>
<dbReference type="GO" id="GO:0005737">
    <property type="term" value="C:cytoplasm"/>
    <property type="evidence" value="ECO:0007669"/>
    <property type="project" value="UniProtKB-SubCell"/>
</dbReference>
<comment type="cofactor">
    <cofactor evidence="16">
        <name>NH4(+)</name>
        <dbReference type="ChEBI" id="CHEBI:28938"/>
    </cofactor>
    <cofactor evidence="16">
        <name>K(+)</name>
        <dbReference type="ChEBI" id="CHEBI:29103"/>
    </cofactor>
    <text evidence="16">A monovalent cation. Ammonium or potassium.</text>
</comment>
<evidence type="ECO:0000256" key="7">
    <source>
        <dbReference type="ARBA" id="ARBA00022490"/>
    </source>
</evidence>
<dbReference type="Proteomes" id="UP000309454">
    <property type="component" value="Unassembled WGS sequence"/>
</dbReference>
<dbReference type="Gene3D" id="3.30.420.40">
    <property type="match status" value="2"/>
</dbReference>
<evidence type="ECO:0000256" key="6">
    <source>
        <dbReference type="ARBA" id="ARBA00012102"/>
    </source>
</evidence>
<dbReference type="OrthoDB" id="9804707at2"/>
<evidence type="ECO:0000256" key="15">
    <source>
        <dbReference type="ARBA" id="ARBA00040883"/>
    </source>
</evidence>
<protein>
    <recommendedName>
        <fullName evidence="15 16">Type III pantothenate kinase</fullName>
        <ecNumber evidence="6 16">2.7.1.33</ecNumber>
    </recommendedName>
    <alternativeName>
        <fullName evidence="16">PanK-III</fullName>
    </alternativeName>
    <alternativeName>
        <fullName evidence="16">Pantothenic acid kinase</fullName>
    </alternativeName>
</protein>
<keyword evidence="13 16" id="KW-0173">Coenzyme A biosynthesis</keyword>
<comment type="subunit">
    <text evidence="5 16">Homodimer.</text>
</comment>
<dbReference type="GO" id="GO:0004594">
    <property type="term" value="F:pantothenate kinase activity"/>
    <property type="evidence" value="ECO:0007669"/>
    <property type="project" value="UniProtKB-UniRule"/>
</dbReference>
<evidence type="ECO:0000256" key="2">
    <source>
        <dbReference type="ARBA" id="ARBA00001958"/>
    </source>
</evidence>
<keyword evidence="18" id="KW-1185">Reference proteome</keyword>
<dbReference type="GO" id="GO:0015937">
    <property type="term" value="P:coenzyme A biosynthetic process"/>
    <property type="evidence" value="ECO:0007669"/>
    <property type="project" value="UniProtKB-UniRule"/>
</dbReference>
<keyword evidence="10 16" id="KW-0418">Kinase</keyword>
<comment type="catalytic activity">
    <reaction evidence="1 16">
        <text>(R)-pantothenate + ATP = (R)-4'-phosphopantothenate + ADP + H(+)</text>
        <dbReference type="Rhea" id="RHEA:16373"/>
        <dbReference type="ChEBI" id="CHEBI:10986"/>
        <dbReference type="ChEBI" id="CHEBI:15378"/>
        <dbReference type="ChEBI" id="CHEBI:29032"/>
        <dbReference type="ChEBI" id="CHEBI:30616"/>
        <dbReference type="ChEBI" id="CHEBI:456216"/>
        <dbReference type="EC" id="2.7.1.33"/>
    </reaction>
</comment>
<dbReference type="UniPathway" id="UPA00241">
    <property type="reaction ID" value="UER00352"/>
</dbReference>
<reference evidence="17 18" key="1">
    <citation type="submission" date="2019-04" db="EMBL/GenBank/DDBJ databases">
        <title>Microbes associate with the intestines of laboratory mice.</title>
        <authorList>
            <person name="Navarre W."/>
            <person name="Wong E."/>
            <person name="Huang K.C."/>
            <person name="Tropini C."/>
            <person name="Ng K."/>
            <person name="Yu B."/>
        </authorList>
    </citation>
    <scope>NUCLEOTIDE SEQUENCE [LARGE SCALE GENOMIC DNA]</scope>
    <source>
        <strain evidence="17 18">NM48_B13</strain>
    </source>
</reference>
<evidence type="ECO:0000256" key="9">
    <source>
        <dbReference type="ARBA" id="ARBA00022741"/>
    </source>
</evidence>
<dbReference type="RefSeq" id="WP_123185910.1">
    <property type="nucleotide sequence ID" value="NZ_CAPYQC010000015.1"/>
</dbReference>
<dbReference type="NCBIfam" id="TIGR00671">
    <property type="entry name" value="baf"/>
    <property type="match status" value="1"/>
</dbReference>
<evidence type="ECO:0000313" key="17">
    <source>
        <dbReference type="EMBL" id="TJW10624.1"/>
    </source>
</evidence>
<feature type="binding site" evidence="16">
    <location>
        <position position="189"/>
    </location>
    <ligand>
        <name>substrate</name>
    </ligand>
</feature>
<dbReference type="EC" id="2.7.1.33" evidence="6 16"/>
<comment type="subcellular location">
    <subcellularLocation>
        <location evidence="3 16">Cytoplasm</location>
    </subcellularLocation>
</comment>
<dbReference type="AlphaFoldDB" id="A0A3N0AA79"/>
<proteinExistence type="inferred from homology"/>
<keyword evidence="9 16" id="KW-0547">Nucleotide-binding</keyword>
<accession>A0A3N0AA79</accession>
<comment type="caution">
    <text evidence="16">Lacks conserved residue(s) required for the propagation of feature annotation.</text>
</comment>
<comment type="pathway">
    <text evidence="4 16">Cofactor biosynthesis; coenzyme A biosynthesis; CoA from (R)-pantothenate: step 1/5.</text>
</comment>
<feature type="binding site" evidence="16">
    <location>
        <begin position="7"/>
        <end position="14"/>
    </location>
    <ligand>
        <name>ATP</name>
        <dbReference type="ChEBI" id="CHEBI:30616"/>
    </ligand>
</feature>
<dbReference type="EMBL" id="SSTM01000003">
    <property type="protein sequence ID" value="TJW10624.1"/>
    <property type="molecule type" value="Genomic_DNA"/>
</dbReference>
<evidence type="ECO:0000313" key="18">
    <source>
        <dbReference type="Proteomes" id="UP000309454"/>
    </source>
</evidence>
<dbReference type="PANTHER" id="PTHR34265">
    <property type="entry name" value="TYPE III PANTOTHENATE KINASE"/>
    <property type="match status" value="1"/>
</dbReference>
<dbReference type="PANTHER" id="PTHR34265:SF1">
    <property type="entry name" value="TYPE III PANTOTHENATE KINASE"/>
    <property type="match status" value="1"/>
</dbReference>
<evidence type="ECO:0000256" key="1">
    <source>
        <dbReference type="ARBA" id="ARBA00001206"/>
    </source>
</evidence>
<evidence type="ECO:0000256" key="8">
    <source>
        <dbReference type="ARBA" id="ARBA00022679"/>
    </source>
</evidence>
<evidence type="ECO:0000256" key="13">
    <source>
        <dbReference type="ARBA" id="ARBA00022993"/>
    </source>
</evidence>
<dbReference type="InterPro" id="IPR004619">
    <property type="entry name" value="Type_III_PanK"/>
</dbReference>
<comment type="similarity">
    <text evidence="14 16">Belongs to the type III pantothenate kinase family.</text>
</comment>
<dbReference type="InterPro" id="IPR043129">
    <property type="entry name" value="ATPase_NBD"/>
</dbReference>
<keyword evidence="7 16" id="KW-0963">Cytoplasm</keyword>
<keyword evidence="11 16" id="KW-0067">ATP-binding</keyword>